<dbReference type="PROSITE" id="PS01190">
    <property type="entry name" value="RIBOSOMAL_L36E"/>
    <property type="match status" value="1"/>
</dbReference>
<evidence type="ECO:0000256" key="6">
    <source>
        <dbReference type="ARBA" id="ARBA00022490"/>
    </source>
</evidence>
<dbReference type="PANTHER" id="PTHR44279:SF3">
    <property type="entry name" value="HYDROXYSTEROID 11-BETA-DEHYDROGENASE 1-LIKE PROTEIN"/>
    <property type="match status" value="1"/>
</dbReference>
<evidence type="ECO:0000256" key="13">
    <source>
        <dbReference type="ARBA" id="ARBA00034092"/>
    </source>
</evidence>
<organism evidence="18 19">
    <name type="scientific">Bos mutus</name>
    <name type="common">wild yak</name>
    <dbReference type="NCBI Taxonomy" id="72004"/>
    <lineage>
        <taxon>Eukaryota</taxon>
        <taxon>Metazoa</taxon>
        <taxon>Chordata</taxon>
        <taxon>Craniata</taxon>
        <taxon>Vertebrata</taxon>
        <taxon>Euteleostomi</taxon>
        <taxon>Mammalia</taxon>
        <taxon>Eutheria</taxon>
        <taxon>Laurasiatheria</taxon>
        <taxon>Artiodactyla</taxon>
        <taxon>Ruminantia</taxon>
        <taxon>Pecora</taxon>
        <taxon>Bovidae</taxon>
        <taxon>Bovinae</taxon>
        <taxon>Bos</taxon>
    </lineage>
</organism>
<evidence type="ECO:0000256" key="4">
    <source>
        <dbReference type="ARBA" id="ARBA00006509"/>
    </source>
</evidence>
<evidence type="ECO:0000256" key="11">
    <source>
        <dbReference type="ARBA" id="ARBA00023002"/>
    </source>
</evidence>
<feature type="chain" id="PRO_5025687785" description="60S ribosomal protein L36" evidence="17">
    <location>
        <begin position="20"/>
        <end position="427"/>
    </location>
</feature>
<dbReference type="InterPro" id="IPR000509">
    <property type="entry name" value="Ribosomal_eL36"/>
</dbReference>
<dbReference type="PANTHER" id="PTHR44279">
    <property type="entry name" value="HYDROXYSTEROID (11-BETA) DEHYDROGENASE 1-LIKE B-RELATED"/>
    <property type="match status" value="1"/>
</dbReference>
<dbReference type="GO" id="GO:0016491">
    <property type="term" value="F:oxidoreductase activity"/>
    <property type="evidence" value="ECO:0007669"/>
    <property type="project" value="UniProtKB-KW"/>
</dbReference>
<reference evidence="18" key="1">
    <citation type="submission" date="2019-10" db="EMBL/GenBank/DDBJ databases">
        <title>The sequence and de novo assembly of the wild yak genome.</title>
        <authorList>
            <person name="Liu Y."/>
        </authorList>
    </citation>
    <scope>NUCLEOTIDE SEQUENCE [LARGE SCALE GENOMIC DNA]</scope>
    <source>
        <strain evidence="18">WY2019</strain>
    </source>
</reference>
<evidence type="ECO:0000256" key="3">
    <source>
        <dbReference type="ARBA" id="ARBA00006484"/>
    </source>
</evidence>
<dbReference type="FunFam" id="3.40.50.720:FF:000359">
    <property type="entry name" value="hydroxysteroid 11-beta-dehydrogenase 1-like protein isoform X1"/>
    <property type="match status" value="1"/>
</dbReference>
<evidence type="ECO:0000256" key="14">
    <source>
        <dbReference type="ARBA" id="ARBA00093198"/>
    </source>
</evidence>
<keyword evidence="19" id="KW-1185">Reference proteome</keyword>
<keyword evidence="9" id="KW-0521">NADP</keyword>
<keyword evidence="6" id="KW-0963">Cytoplasm</keyword>
<keyword evidence="11" id="KW-0560">Oxidoreductase</keyword>
<evidence type="ECO:0000256" key="2">
    <source>
        <dbReference type="ARBA" id="ARBA00004613"/>
    </source>
</evidence>
<dbReference type="GO" id="GO:0005840">
    <property type="term" value="C:ribosome"/>
    <property type="evidence" value="ECO:0007669"/>
    <property type="project" value="UniProtKB-KW"/>
</dbReference>
<dbReference type="FunFam" id="1.10.10.1760:FF:000002">
    <property type="entry name" value="60S ribosomal protein L36"/>
    <property type="match status" value="1"/>
</dbReference>
<dbReference type="EMBL" id="VBQZ03000018">
    <property type="protein sequence ID" value="MXQ83894.1"/>
    <property type="molecule type" value="Genomic_DNA"/>
</dbReference>
<evidence type="ECO:0000256" key="9">
    <source>
        <dbReference type="ARBA" id="ARBA00022857"/>
    </source>
</evidence>
<dbReference type="AlphaFoldDB" id="A0A6B0R7V5"/>
<dbReference type="PRINTS" id="PR00081">
    <property type="entry name" value="GDHRDH"/>
</dbReference>
<dbReference type="GO" id="GO:0003735">
    <property type="term" value="F:structural constituent of ribosome"/>
    <property type="evidence" value="ECO:0007669"/>
    <property type="project" value="InterPro"/>
</dbReference>
<dbReference type="GO" id="GO:0005829">
    <property type="term" value="C:cytosol"/>
    <property type="evidence" value="ECO:0007669"/>
    <property type="project" value="UniProtKB-SubCell"/>
</dbReference>
<comment type="subcellular location">
    <subcellularLocation>
        <location evidence="1">Cytoplasm</location>
        <location evidence="1">Cytosol</location>
    </subcellularLocation>
    <subcellularLocation>
        <location evidence="2">Secreted</location>
    </subcellularLocation>
</comment>
<comment type="catalytic activity">
    <reaction evidence="14">
        <text>cortisone + NADPH + H(+) = cortisol + NADP(+)</text>
        <dbReference type="Rhea" id="RHEA:68616"/>
        <dbReference type="ChEBI" id="CHEBI:15378"/>
        <dbReference type="ChEBI" id="CHEBI:16962"/>
        <dbReference type="ChEBI" id="CHEBI:17650"/>
        <dbReference type="ChEBI" id="CHEBI:57783"/>
        <dbReference type="ChEBI" id="CHEBI:58349"/>
    </reaction>
    <physiologicalReaction direction="right-to-left" evidence="14">
        <dbReference type="Rhea" id="RHEA:68618"/>
    </physiologicalReaction>
</comment>
<evidence type="ECO:0000313" key="19">
    <source>
        <dbReference type="Proteomes" id="UP000322234"/>
    </source>
</evidence>
<dbReference type="InterPro" id="IPR002347">
    <property type="entry name" value="SDR_fam"/>
</dbReference>
<evidence type="ECO:0000256" key="7">
    <source>
        <dbReference type="ARBA" id="ARBA00022525"/>
    </source>
</evidence>
<evidence type="ECO:0000256" key="10">
    <source>
        <dbReference type="ARBA" id="ARBA00022980"/>
    </source>
</evidence>
<comment type="similarity">
    <text evidence="4 16">Belongs to the eukaryotic ribosomal protein eL36 family.</text>
</comment>
<dbReference type="InterPro" id="IPR038097">
    <property type="entry name" value="Ribosomal_eL36_sf"/>
</dbReference>
<keyword evidence="12 16" id="KW-0687">Ribonucleoprotein</keyword>
<comment type="function">
    <text evidence="13">Component of the large ribosomal subunit. The ribosome is a large ribonucleoprotein complex responsible for the synthesis of proteins in the cell.</text>
</comment>
<evidence type="ECO:0000256" key="12">
    <source>
        <dbReference type="ARBA" id="ARBA00023274"/>
    </source>
</evidence>
<evidence type="ECO:0000256" key="8">
    <source>
        <dbReference type="ARBA" id="ARBA00022729"/>
    </source>
</evidence>
<evidence type="ECO:0000256" key="1">
    <source>
        <dbReference type="ARBA" id="ARBA00004514"/>
    </source>
</evidence>
<dbReference type="GO" id="GO:0006412">
    <property type="term" value="P:translation"/>
    <property type="evidence" value="ECO:0007669"/>
    <property type="project" value="InterPro"/>
</dbReference>
<gene>
    <name evidence="18" type="ORF">E5288_WYG002595</name>
</gene>
<evidence type="ECO:0000256" key="16">
    <source>
        <dbReference type="RuleBase" id="RU000665"/>
    </source>
</evidence>
<dbReference type="Pfam" id="PF00106">
    <property type="entry name" value="adh_short"/>
    <property type="match status" value="1"/>
</dbReference>
<evidence type="ECO:0000256" key="17">
    <source>
        <dbReference type="SAM" id="SignalP"/>
    </source>
</evidence>
<name>A0A6B0R7V5_9CETA</name>
<dbReference type="Gene3D" id="1.10.10.1760">
    <property type="entry name" value="60S ribosomal protein L36"/>
    <property type="match status" value="1"/>
</dbReference>
<keyword evidence="8 17" id="KW-0732">Signal</keyword>
<proteinExistence type="inferred from homology"/>
<protein>
    <recommendedName>
        <fullName evidence="16">60S ribosomal protein L36</fullName>
    </recommendedName>
</protein>
<accession>A0A6B0R7V5</accession>
<sequence>MKVLLLMGLGALFFAYYWDDNFDPASLHGARVLLTGVSAGIGEELAYHYARLGSHLVLTAHTEALLQQVVGNCRKLGAPKVFYIAADMASPEVPERVVQFALDKLGGLDYLVLNHLGAAPAGTRVRSSQSTRWLMQMNFLSYVQLTSSALPSLTDSKGSLVVVSSLLGRVPTSFSSPYSAAKFALDSFFSSLRRELDVQEVNVAITMCVLGLRDRASAAEGVRGITRVRAAPGPKAALAVIRGGATRASGVFYPWRFHLLCLLRKDLPANPSGAGTHTEDTSEQVVKGQEKVIKTQKSKPEKNYQHLKTSRTRSVPGILSRTMALRYPMAVGLNKGHKVTKNVGKPRHSRRRGRLTKHTKFVRDMIREVCGFAPYERRAMELLKVSKDKRALKFIKKRVGTHIRAKRKREELSNVLAAMRKAAAKKD</sequence>
<dbReference type="Proteomes" id="UP000322234">
    <property type="component" value="Unassembled WGS sequence"/>
</dbReference>
<comment type="function">
    <text evidence="15">Unidirectional NADP(+)-dependent cortisol dehydrogenase (in vitro).</text>
</comment>
<dbReference type="Gene3D" id="3.40.50.720">
    <property type="entry name" value="NAD(P)-binding Rossmann-like Domain"/>
    <property type="match status" value="1"/>
</dbReference>
<dbReference type="SUPFAM" id="SSF51735">
    <property type="entry name" value="NAD(P)-binding Rossmann-fold domains"/>
    <property type="match status" value="1"/>
</dbReference>
<dbReference type="GO" id="GO:0005576">
    <property type="term" value="C:extracellular region"/>
    <property type="evidence" value="ECO:0007669"/>
    <property type="project" value="UniProtKB-SubCell"/>
</dbReference>
<dbReference type="InterPro" id="IPR020904">
    <property type="entry name" value="Sc_DH/Rdtase_CS"/>
</dbReference>
<keyword evidence="10 16" id="KW-0689">Ribosomal protein</keyword>
<dbReference type="InterPro" id="IPR036291">
    <property type="entry name" value="NAD(P)-bd_dom_sf"/>
</dbReference>
<feature type="signal peptide" evidence="17">
    <location>
        <begin position="1"/>
        <end position="19"/>
    </location>
</feature>
<dbReference type="PROSITE" id="PS00061">
    <property type="entry name" value="ADH_SHORT"/>
    <property type="match status" value="1"/>
</dbReference>
<dbReference type="Pfam" id="PF01158">
    <property type="entry name" value="Ribosomal_L36e"/>
    <property type="match status" value="1"/>
</dbReference>
<evidence type="ECO:0000256" key="5">
    <source>
        <dbReference type="ARBA" id="ARBA00011133"/>
    </source>
</evidence>
<evidence type="ECO:0000256" key="15">
    <source>
        <dbReference type="ARBA" id="ARBA00093430"/>
    </source>
</evidence>
<dbReference type="InterPro" id="IPR051253">
    <property type="entry name" value="11-beta-HSD"/>
</dbReference>
<comment type="similarity">
    <text evidence="3">Belongs to the short-chain dehydrogenases/reductases (SDR) family.</text>
</comment>
<comment type="caution">
    <text evidence="18">The sequence shown here is derived from an EMBL/GenBank/DDBJ whole genome shotgun (WGS) entry which is preliminary data.</text>
</comment>
<evidence type="ECO:0000313" key="18">
    <source>
        <dbReference type="EMBL" id="MXQ83894.1"/>
    </source>
</evidence>
<comment type="subunit">
    <text evidence="5">Component of the large ribosomal subunit.</text>
</comment>
<dbReference type="GO" id="GO:1990904">
    <property type="term" value="C:ribonucleoprotein complex"/>
    <property type="evidence" value="ECO:0007669"/>
    <property type="project" value="UniProtKB-KW"/>
</dbReference>
<keyword evidence="7" id="KW-0964">Secreted</keyword>